<evidence type="ECO:0000313" key="4">
    <source>
        <dbReference type="Proteomes" id="UP000051494"/>
    </source>
</evidence>
<name>A0A0Q9YK21_9GAMM</name>
<dbReference type="RefSeq" id="WP_057622960.1">
    <property type="nucleotide sequence ID" value="NZ_LKHV02000001.1"/>
</dbReference>
<protein>
    <submittedName>
        <fullName evidence="3">Type IVB secretion system protein IcmJDotN</fullName>
    </submittedName>
</protein>
<dbReference type="Proteomes" id="UP000051494">
    <property type="component" value="Unassembled WGS sequence"/>
</dbReference>
<accession>A0A0Q9YK21</accession>
<evidence type="ECO:0000259" key="1">
    <source>
        <dbReference type="SMART" id="SM00507"/>
    </source>
</evidence>
<dbReference type="InterPro" id="IPR003615">
    <property type="entry name" value="HNH_nuc"/>
</dbReference>
<dbReference type="EMBL" id="LKHV02000001">
    <property type="protein sequence ID" value="MCS5708317.1"/>
    <property type="molecule type" value="Genomic_DNA"/>
</dbReference>
<comment type="caution">
    <text evidence="2">The sequence shown here is derived from an EMBL/GenBank/DDBJ whole genome shotgun (WGS) entry which is preliminary data.</text>
</comment>
<evidence type="ECO:0000313" key="2">
    <source>
        <dbReference type="EMBL" id="KRG20105.1"/>
    </source>
</evidence>
<dbReference type="STRING" id="437022.CC99x_00326"/>
<dbReference type="SMART" id="SM00507">
    <property type="entry name" value="HNHc"/>
    <property type="match status" value="1"/>
</dbReference>
<evidence type="ECO:0000313" key="3">
    <source>
        <dbReference type="EMBL" id="MCS5708317.1"/>
    </source>
</evidence>
<dbReference type="InterPro" id="IPR053558">
    <property type="entry name" value="T4SS_Dot/Icm_subcomplex"/>
</dbReference>
<organism evidence="2">
    <name type="scientific">Candidatus Berkiella cookevillensis</name>
    <dbReference type="NCBI Taxonomy" id="437022"/>
    <lineage>
        <taxon>Bacteria</taxon>
        <taxon>Pseudomonadati</taxon>
        <taxon>Pseudomonadota</taxon>
        <taxon>Gammaproteobacteria</taxon>
        <taxon>Candidatus Berkiellales</taxon>
        <taxon>Candidatus Berkiellaceae</taxon>
        <taxon>Candidatus Berkiella</taxon>
    </lineage>
</organism>
<dbReference type="OrthoDB" id="5649742at2"/>
<reference evidence="3" key="3">
    <citation type="submission" date="2021-06" db="EMBL/GenBank/DDBJ databases">
        <title>Genomic Description and Analysis of Intracellular Bacteria, Candidatus Berkiella cookevillensis and Candidatus Berkiella aquae.</title>
        <authorList>
            <person name="Kidane D.T."/>
            <person name="Mehari Y.T."/>
            <person name="Rice F.C."/>
            <person name="Arivett B.A."/>
            <person name="Farone A.L."/>
            <person name="Berk S.G."/>
            <person name="Farone M.B."/>
        </authorList>
    </citation>
    <scope>NUCLEOTIDE SEQUENCE</scope>
    <source>
        <strain evidence="3">CC99</strain>
    </source>
</reference>
<sequence length="222" mass="25579">MEQSKTLTQKSTLTDTLELLPIRLNAMKGNWLSFQSRKRNSKFQLIKSTVLQRDHYTCRYCGFFSKEFHDVVNIDHNYKNNHLSNLATACCFCSQCFFIDSIGLADGTGGTIIYLPEISQYSLNNICRVLFCSSDKDSAYRGKLKSVIMSFRDRSNEVLNCFGPLSDQPKVFGQAWIDAQLPNITQVQNHEILRHLKLMPTKEPFSKQIEYWKKTVFAKVPL</sequence>
<dbReference type="NCBIfam" id="NF038221">
    <property type="entry name" value="IcmJ_DotN_IVB"/>
    <property type="match status" value="1"/>
</dbReference>
<dbReference type="EMBL" id="LKHV01000001">
    <property type="protein sequence ID" value="KRG20105.1"/>
    <property type="molecule type" value="Genomic_DNA"/>
</dbReference>
<gene>
    <name evidence="3" type="primary">icmJ</name>
    <name evidence="2" type="ORF">CC99x_00326</name>
    <name evidence="3" type="ORF">CC99x_005300</name>
</gene>
<reference evidence="2" key="1">
    <citation type="submission" date="2015-09" db="EMBL/GenBank/DDBJ databases">
        <title>Draft Genome Sequences of Two Novel Amoeba-resistant Intranuclear Bacteria, Candidatus Berkiella cookevillensis and Candidatus Berkiella aquae.</title>
        <authorList>
            <person name="Mehari Y.T."/>
            <person name="Arivett B.A."/>
            <person name="Farone A.L."/>
            <person name="Gunderson J.H."/>
            <person name="Farone M.B."/>
        </authorList>
    </citation>
    <scope>NUCLEOTIDE SEQUENCE [LARGE SCALE GENOMIC DNA]</scope>
    <source>
        <strain evidence="2">CC99</strain>
    </source>
</reference>
<reference evidence="3" key="2">
    <citation type="journal article" date="2016" name="Genome Announc.">
        <title>Draft Genome Sequences of Two Novel Amoeba-Resistant Intranuclear Bacteria, 'Candidatus Berkiella cookevillensis' and 'Candidatus Berkiella aquae'.</title>
        <authorList>
            <person name="Mehari Y.T."/>
            <person name="Arivett B.A."/>
            <person name="Farone A.L."/>
            <person name="Gunderson J.H."/>
            <person name="Farone M.B."/>
        </authorList>
    </citation>
    <scope>NUCLEOTIDE SEQUENCE</scope>
    <source>
        <strain evidence="3">CC99</strain>
    </source>
</reference>
<proteinExistence type="predicted"/>
<dbReference type="AlphaFoldDB" id="A0A0Q9YK21"/>
<keyword evidence="4" id="KW-1185">Reference proteome</keyword>
<feature type="domain" description="HNH nuclease" evidence="1">
    <location>
        <begin position="45"/>
        <end position="95"/>
    </location>
</feature>